<protein>
    <submittedName>
        <fullName evidence="2">Uncharacterized protein</fullName>
    </submittedName>
</protein>
<feature type="region of interest" description="Disordered" evidence="1">
    <location>
        <begin position="176"/>
        <end position="229"/>
    </location>
</feature>
<dbReference type="AlphaFoldDB" id="A0A6C0EYM0"/>
<reference evidence="2" key="1">
    <citation type="journal article" date="2020" name="Nature">
        <title>Giant virus diversity and host interactions through global metagenomics.</title>
        <authorList>
            <person name="Schulz F."/>
            <person name="Roux S."/>
            <person name="Paez-Espino D."/>
            <person name="Jungbluth S."/>
            <person name="Walsh D.A."/>
            <person name="Denef V.J."/>
            <person name="McMahon K.D."/>
            <person name="Konstantinidis K.T."/>
            <person name="Eloe-Fadrosh E.A."/>
            <person name="Kyrpides N.C."/>
            <person name="Woyke T."/>
        </authorList>
    </citation>
    <scope>NUCLEOTIDE SEQUENCE</scope>
    <source>
        <strain evidence="2">GVMAG-M-3300009159-65</strain>
    </source>
</reference>
<name>A0A6C0EYM0_9ZZZZ</name>
<organism evidence="2">
    <name type="scientific">viral metagenome</name>
    <dbReference type="NCBI Taxonomy" id="1070528"/>
    <lineage>
        <taxon>unclassified sequences</taxon>
        <taxon>metagenomes</taxon>
        <taxon>organismal metagenomes</taxon>
    </lineage>
</organism>
<proteinExistence type="predicted"/>
<sequence length="229" mass="26103">MAQQTELERVETLLYEKGITMELVEHHEGKDALYTYNAYITKKGKKILVGKIKLVEVKKNISMRGNNVWSNRAYPTKSLKAIFVNWIDTEGYEGNGYGKLILAYGVLSMHKKFPRIKYAALDDDSDACRSRDRNLYSKFGYCFMDPVVQRGPNNWEHPDPGKQVLMTDFIAATRREFSMEPREGRSEGRSEGRAEARPSRSSSKGKGAEHKKSNKTNKKSNKGPKNKNS</sequence>
<evidence type="ECO:0000313" key="2">
    <source>
        <dbReference type="EMBL" id="QHT32285.1"/>
    </source>
</evidence>
<evidence type="ECO:0000256" key="1">
    <source>
        <dbReference type="SAM" id="MobiDB-lite"/>
    </source>
</evidence>
<feature type="compositionally biased region" description="Basic residues" evidence="1">
    <location>
        <begin position="212"/>
        <end position="229"/>
    </location>
</feature>
<accession>A0A6C0EYM0</accession>
<dbReference type="EMBL" id="MN738934">
    <property type="protein sequence ID" value="QHT32285.1"/>
    <property type="molecule type" value="Genomic_DNA"/>
</dbReference>
<feature type="compositionally biased region" description="Basic and acidic residues" evidence="1">
    <location>
        <begin position="176"/>
        <end position="198"/>
    </location>
</feature>